<sequence>IPIPEDPMIPASDIYQSSPDWIPIPVVYYHYYPDLLDTHSYPPQGFPSFLLRHLYLVPRKRFLFIDLAIETKTPRLMGRPVPPAMQTRARRRGSISRGLLFLPIRDTQCFFRSE</sequence>
<name>N4THR8_FUSC1</name>
<dbReference type="Proteomes" id="UP000016928">
    <property type="component" value="Unassembled WGS sequence"/>
</dbReference>
<dbReference type="HOGENOM" id="CLU_2126906_0_0_1"/>
<reference evidence="2" key="2">
    <citation type="journal article" date="2014" name="PLoS ONE">
        <title>Genome and Transcriptome Analysis of the Fungal Pathogen Fusarium oxysporum f. sp. cubense Causing Banana Vascular Wilt Disease.</title>
        <authorList>
            <person name="Guo L."/>
            <person name="Han L."/>
            <person name="Yang L."/>
            <person name="Zeng H."/>
            <person name="Fan D."/>
            <person name="Zhu Y."/>
            <person name="Feng Y."/>
            <person name="Wang G."/>
            <person name="Peng C."/>
            <person name="Jiang X."/>
            <person name="Zhou D."/>
            <person name="Ni P."/>
            <person name="Liang C."/>
            <person name="Liu L."/>
            <person name="Wang J."/>
            <person name="Mao C."/>
            <person name="Fang X."/>
            <person name="Peng M."/>
            <person name="Huang J."/>
        </authorList>
    </citation>
    <scope>NUCLEOTIDE SEQUENCE [LARGE SCALE GENOMIC DNA]</scope>
    <source>
        <strain evidence="2">race 1</strain>
    </source>
</reference>
<feature type="non-terminal residue" evidence="1">
    <location>
        <position position="1"/>
    </location>
</feature>
<proteinExistence type="predicted"/>
<dbReference type="AlphaFoldDB" id="N4THR8"/>
<gene>
    <name evidence="1" type="ORF">FOC1_g10015042</name>
</gene>
<dbReference type="VEuPathDB" id="FungiDB:FOC1_g10015042"/>
<accession>N4THR8</accession>
<organism evidence="1 2">
    <name type="scientific">Fusarium oxysporum f. sp. cubense (strain race 1)</name>
    <name type="common">Panama disease fungus</name>
    <dbReference type="NCBI Taxonomy" id="1229664"/>
    <lineage>
        <taxon>Eukaryota</taxon>
        <taxon>Fungi</taxon>
        <taxon>Dikarya</taxon>
        <taxon>Ascomycota</taxon>
        <taxon>Pezizomycotina</taxon>
        <taxon>Sordariomycetes</taxon>
        <taxon>Hypocreomycetidae</taxon>
        <taxon>Hypocreales</taxon>
        <taxon>Nectriaceae</taxon>
        <taxon>Fusarium</taxon>
        <taxon>Fusarium oxysporum species complex</taxon>
    </lineage>
</organism>
<evidence type="ECO:0000313" key="2">
    <source>
        <dbReference type="Proteomes" id="UP000016928"/>
    </source>
</evidence>
<protein>
    <submittedName>
        <fullName evidence="1">Uncharacterized protein</fullName>
    </submittedName>
</protein>
<dbReference type="EMBL" id="KB731260">
    <property type="protein sequence ID" value="ENH62084.1"/>
    <property type="molecule type" value="Genomic_DNA"/>
</dbReference>
<reference evidence="2" key="1">
    <citation type="submission" date="2012-09" db="EMBL/GenBank/DDBJ databases">
        <title>Genome sequencing and comparative transcriptomics of race 1 and race 4 of banana pathogen: Fusarium oxysporum f. sp. cubense.</title>
        <authorList>
            <person name="Fang X."/>
            <person name="Huang J."/>
        </authorList>
    </citation>
    <scope>NUCLEOTIDE SEQUENCE [LARGE SCALE GENOMIC DNA]</scope>
    <source>
        <strain evidence="2">race 1</strain>
    </source>
</reference>
<dbReference type="OMA" id="PDWIPIP"/>
<evidence type="ECO:0000313" key="1">
    <source>
        <dbReference type="EMBL" id="ENH62084.1"/>
    </source>
</evidence>